<sequence>MSEETIVDISTNAALKQQVKEIKREELIKMIMRQTDYDREKILERLKFWNYNSLYVIKEYLNPN</sequence>
<name>A0A383C5S1_9ZZZZ</name>
<organism evidence="1">
    <name type="scientific">marine metagenome</name>
    <dbReference type="NCBI Taxonomy" id="408172"/>
    <lineage>
        <taxon>unclassified sequences</taxon>
        <taxon>metagenomes</taxon>
        <taxon>ecological metagenomes</taxon>
    </lineage>
</organism>
<gene>
    <name evidence="1" type="ORF">METZ01_LOCUS480214</name>
</gene>
<evidence type="ECO:0000313" key="1">
    <source>
        <dbReference type="EMBL" id="SVE27360.1"/>
    </source>
</evidence>
<protein>
    <submittedName>
        <fullName evidence="1">Uncharacterized protein</fullName>
    </submittedName>
</protein>
<dbReference type="EMBL" id="UINC01205953">
    <property type="protein sequence ID" value="SVE27360.1"/>
    <property type="molecule type" value="Genomic_DNA"/>
</dbReference>
<proteinExistence type="predicted"/>
<dbReference type="AlphaFoldDB" id="A0A383C5S1"/>
<feature type="non-terminal residue" evidence="1">
    <location>
        <position position="64"/>
    </location>
</feature>
<reference evidence="1" key="1">
    <citation type="submission" date="2018-05" db="EMBL/GenBank/DDBJ databases">
        <authorList>
            <person name="Lanie J.A."/>
            <person name="Ng W.-L."/>
            <person name="Kazmierczak K.M."/>
            <person name="Andrzejewski T.M."/>
            <person name="Davidsen T.M."/>
            <person name="Wayne K.J."/>
            <person name="Tettelin H."/>
            <person name="Glass J.I."/>
            <person name="Rusch D."/>
            <person name="Podicherti R."/>
            <person name="Tsui H.-C.T."/>
            <person name="Winkler M.E."/>
        </authorList>
    </citation>
    <scope>NUCLEOTIDE SEQUENCE</scope>
</reference>
<accession>A0A383C5S1</accession>